<dbReference type="Pfam" id="PF08402">
    <property type="entry name" value="TOBE_2"/>
    <property type="match status" value="1"/>
</dbReference>
<dbReference type="InterPro" id="IPR013611">
    <property type="entry name" value="Transp-assoc_OB_typ2"/>
</dbReference>
<dbReference type="PROSITE" id="PS50893">
    <property type="entry name" value="ABC_TRANSPORTER_2"/>
    <property type="match status" value="1"/>
</dbReference>
<dbReference type="InterPro" id="IPR050093">
    <property type="entry name" value="ABC_SmlMolc_Importer"/>
</dbReference>
<sequence>MSSKYVKLKNIVKIYRGDDKKTFTAVDNISIDIEPGEFVTLLGPSGCGKTTTLRMIAGFEVPTSGDIYIGEERVNSLTPDKRDTAMVFQTYALFPHLNIFDNVAYGLKIKKLPEADIKRNVENILSLVGLEGLAKRAPNQLSGGQQQRVALARALVMQPAVLLFDEPLSNLDAKLRVYMRTEIRKIQKKIGITSVYVTHDQAEAMSMSDRVIIMNKGIIEQIGTPQEIYKKPASEFVADFIGVANIFDAEVKEVNSNGVVIELFDAIFNVKTEAKVKAKDKVKVVIRPEAIKLSDTGNVKVQVLSSVFMGAYQDYVVKHGSTKVTVLDYNPSNKKVYNEDENAYLDIDPNSLHIIPNKK</sequence>
<keyword evidence="6" id="KW-1185">Reference proteome</keyword>
<accession>A0A934HX50</accession>
<evidence type="ECO:0000259" key="4">
    <source>
        <dbReference type="PROSITE" id="PS50893"/>
    </source>
</evidence>
<dbReference type="Gene3D" id="2.40.50.100">
    <property type="match status" value="1"/>
</dbReference>
<dbReference type="GO" id="GO:0140359">
    <property type="term" value="F:ABC-type transporter activity"/>
    <property type="evidence" value="ECO:0007669"/>
    <property type="project" value="UniProtKB-ARBA"/>
</dbReference>
<protein>
    <submittedName>
        <fullName evidence="5">ABC transporter ATP-binding protein</fullName>
    </submittedName>
</protein>
<keyword evidence="3 5" id="KW-0067">ATP-binding</keyword>
<dbReference type="PANTHER" id="PTHR42781">
    <property type="entry name" value="SPERMIDINE/PUTRESCINE IMPORT ATP-BINDING PROTEIN POTA"/>
    <property type="match status" value="1"/>
</dbReference>
<dbReference type="EMBL" id="JAEEGB010000005">
    <property type="protein sequence ID" value="MBI6871990.1"/>
    <property type="molecule type" value="Genomic_DNA"/>
</dbReference>
<evidence type="ECO:0000256" key="2">
    <source>
        <dbReference type="ARBA" id="ARBA00022741"/>
    </source>
</evidence>
<dbReference type="FunFam" id="3.40.50.300:FF:000042">
    <property type="entry name" value="Maltose/maltodextrin ABC transporter, ATP-binding protein"/>
    <property type="match status" value="1"/>
</dbReference>
<evidence type="ECO:0000256" key="3">
    <source>
        <dbReference type="ARBA" id="ARBA00022840"/>
    </source>
</evidence>
<keyword evidence="1" id="KW-0813">Transport</keyword>
<dbReference type="Proteomes" id="UP000622687">
    <property type="component" value="Unassembled WGS sequence"/>
</dbReference>
<dbReference type="GO" id="GO:0043190">
    <property type="term" value="C:ATP-binding cassette (ABC) transporter complex"/>
    <property type="evidence" value="ECO:0007669"/>
    <property type="project" value="InterPro"/>
</dbReference>
<dbReference type="GO" id="GO:0016887">
    <property type="term" value="F:ATP hydrolysis activity"/>
    <property type="evidence" value="ECO:0007669"/>
    <property type="project" value="InterPro"/>
</dbReference>
<evidence type="ECO:0000256" key="1">
    <source>
        <dbReference type="ARBA" id="ARBA00022448"/>
    </source>
</evidence>
<dbReference type="InterPro" id="IPR008995">
    <property type="entry name" value="Mo/tungstate-bd_C_term_dom"/>
</dbReference>
<dbReference type="Gene3D" id="3.40.50.300">
    <property type="entry name" value="P-loop containing nucleotide triphosphate hydrolases"/>
    <property type="match status" value="1"/>
</dbReference>
<name>A0A934HX50_9CLOT</name>
<keyword evidence="2" id="KW-0547">Nucleotide-binding</keyword>
<dbReference type="PANTHER" id="PTHR42781:SF4">
    <property type="entry name" value="SPERMIDINE_PUTRESCINE IMPORT ATP-BINDING PROTEIN POTA"/>
    <property type="match status" value="1"/>
</dbReference>
<dbReference type="GO" id="GO:0005524">
    <property type="term" value="F:ATP binding"/>
    <property type="evidence" value="ECO:0007669"/>
    <property type="project" value="UniProtKB-KW"/>
</dbReference>
<dbReference type="InterPro" id="IPR003439">
    <property type="entry name" value="ABC_transporter-like_ATP-bd"/>
</dbReference>
<dbReference type="RefSeq" id="WP_211141420.1">
    <property type="nucleotide sequence ID" value="NZ_JAEEGB010000005.1"/>
</dbReference>
<dbReference type="InterPro" id="IPR027417">
    <property type="entry name" value="P-loop_NTPase"/>
</dbReference>
<dbReference type="InterPro" id="IPR017871">
    <property type="entry name" value="ABC_transporter-like_CS"/>
</dbReference>
<organism evidence="5 6">
    <name type="scientific">Clostridium aciditolerans</name>
    <dbReference type="NCBI Taxonomy" id="339861"/>
    <lineage>
        <taxon>Bacteria</taxon>
        <taxon>Bacillati</taxon>
        <taxon>Bacillota</taxon>
        <taxon>Clostridia</taxon>
        <taxon>Eubacteriales</taxon>
        <taxon>Clostridiaceae</taxon>
        <taxon>Clostridium</taxon>
    </lineage>
</organism>
<dbReference type="AlphaFoldDB" id="A0A934HX50"/>
<dbReference type="SUPFAM" id="SSF52540">
    <property type="entry name" value="P-loop containing nucleoside triphosphate hydrolases"/>
    <property type="match status" value="1"/>
</dbReference>
<dbReference type="SMART" id="SM00382">
    <property type="entry name" value="AAA"/>
    <property type="match status" value="1"/>
</dbReference>
<dbReference type="Pfam" id="PF00005">
    <property type="entry name" value="ABC_tran"/>
    <property type="match status" value="1"/>
</dbReference>
<dbReference type="PROSITE" id="PS00211">
    <property type="entry name" value="ABC_TRANSPORTER_1"/>
    <property type="match status" value="1"/>
</dbReference>
<reference evidence="5" key="1">
    <citation type="submission" date="2020-12" db="EMBL/GenBank/DDBJ databases">
        <title>Clostridium thailandense sp. nov., a novel acetogenic bacterium isolated from peat land soil in Thailand.</title>
        <authorList>
            <person name="Chaikitkaew S."/>
            <person name="Birkeland N.K."/>
        </authorList>
    </citation>
    <scope>NUCLEOTIDE SEQUENCE</scope>
    <source>
        <strain evidence="5">DSM 17425</strain>
    </source>
</reference>
<dbReference type="InterPro" id="IPR003593">
    <property type="entry name" value="AAA+_ATPase"/>
</dbReference>
<feature type="domain" description="ABC transporter" evidence="4">
    <location>
        <begin position="6"/>
        <end position="241"/>
    </location>
</feature>
<dbReference type="SUPFAM" id="SSF50331">
    <property type="entry name" value="MOP-like"/>
    <property type="match status" value="1"/>
</dbReference>
<gene>
    <name evidence="5" type="ORF">I6U51_04615</name>
</gene>
<evidence type="ECO:0000313" key="6">
    <source>
        <dbReference type="Proteomes" id="UP000622687"/>
    </source>
</evidence>
<evidence type="ECO:0000313" key="5">
    <source>
        <dbReference type="EMBL" id="MBI6871990.1"/>
    </source>
</evidence>
<proteinExistence type="predicted"/>
<comment type="caution">
    <text evidence="5">The sequence shown here is derived from an EMBL/GenBank/DDBJ whole genome shotgun (WGS) entry which is preliminary data.</text>
</comment>